<reference evidence="2 3" key="1">
    <citation type="journal article" date="2024" name="G3 (Bethesda)">
        <title>Genome assembly of Hibiscus sabdariffa L. provides insights into metabolisms of medicinal natural products.</title>
        <authorList>
            <person name="Kim T."/>
        </authorList>
    </citation>
    <scope>NUCLEOTIDE SEQUENCE [LARGE SCALE GENOMIC DNA]</scope>
    <source>
        <strain evidence="2">TK-2024</strain>
        <tissue evidence="2">Old leaves</tissue>
    </source>
</reference>
<evidence type="ECO:0000313" key="3">
    <source>
        <dbReference type="Proteomes" id="UP001472677"/>
    </source>
</evidence>
<comment type="caution">
    <text evidence="2">The sequence shown here is derived from an EMBL/GenBank/DDBJ whole genome shotgun (WGS) entry which is preliminary data.</text>
</comment>
<accession>A0ABR2EH09</accession>
<dbReference type="Proteomes" id="UP001472677">
    <property type="component" value="Unassembled WGS sequence"/>
</dbReference>
<gene>
    <name evidence="2" type="ORF">V6N12_048355</name>
</gene>
<sequence length="144" mass="15757">MISQSEEQQQQMWKQQAMSQSLIEITSRASTLHGLCKGFSSQITKILMSNSATNSDLIAQPAFFRICNVVFTAHEPIGTFSRPKNGPANTTPPAKQSLSNSSSDVFAPLLSRDQDFPVFSFSLRLSAQFFFASGNCLLDPSSIS</sequence>
<organism evidence="2 3">
    <name type="scientific">Hibiscus sabdariffa</name>
    <name type="common">roselle</name>
    <dbReference type="NCBI Taxonomy" id="183260"/>
    <lineage>
        <taxon>Eukaryota</taxon>
        <taxon>Viridiplantae</taxon>
        <taxon>Streptophyta</taxon>
        <taxon>Embryophyta</taxon>
        <taxon>Tracheophyta</taxon>
        <taxon>Spermatophyta</taxon>
        <taxon>Magnoliopsida</taxon>
        <taxon>eudicotyledons</taxon>
        <taxon>Gunneridae</taxon>
        <taxon>Pentapetalae</taxon>
        <taxon>rosids</taxon>
        <taxon>malvids</taxon>
        <taxon>Malvales</taxon>
        <taxon>Malvaceae</taxon>
        <taxon>Malvoideae</taxon>
        <taxon>Hibiscus</taxon>
    </lineage>
</organism>
<feature type="compositionally biased region" description="Polar residues" evidence="1">
    <location>
        <begin position="87"/>
        <end position="100"/>
    </location>
</feature>
<feature type="region of interest" description="Disordered" evidence="1">
    <location>
        <begin position="80"/>
        <end position="100"/>
    </location>
</feature>
<evidence type="ECO:0000313" key="2">
    <source>
        <dbReference type="EMBL" id="KAK8561281.1"/>
    </source>
</evidence>
<keyword evidence="3" id="KW-1185">Reference proteome</keyword>
<name>A0ABR2EH09_9ROSI</name>
<dbReference type="EMBL" id="JBBPBM010000013">
    <property type="protein sequence ID" value="KAK8561281.1"/>
    <property type="molecule type" value="Genomic_DNA"/>
</dbReference>
<protein>
    <submittedName>
        <fullName evidence="2">Uncharacterized protein</fullName>
    </submittedName>
</protein>
<proteinExistence type="predicted"/>
<evidence type="ECO:0000256" key="1">
    <source>
        <dbReference type="SAM" id="MobiDB-lite"/>
    </source>
</evidence>